<comment type="caution">
    <text evidence="2">The sequence shown here is derived from an EMBL/GenBank/DDBJ whole genome shotgun (WGS) entry which is preliminary data.</text>
</comment>
<dbReference type="EMBL" id="JAFJMO010000013">
    <property type="protein sequence ID" value="KAJ8258331.1"/>
    <property type="molecule type" value="Genomic_DNA"/>
</dbReference>
<feature type="region of interest" description="Disordered" evidence="1">
    <location>
        <begin position="1"/>
        <end position="20"/>
    </location>
</feature>
<dbReference type="Proteomes" id="UP001152803">
    <property type="component" value="Unassembled WGS sequence"/>
</dbReference>
<reference evidence="2" key="1">
    <citation type="journal article" date="2023" name="Science">
        <title>Genome structures resolve the early diversification of teleost fishes.</title>
        <authorList>
            <person name="Parey E."/>
            <person name="Louis A."/>
            <person name="Montfort J."/>
            <person name="Bouchez O."/>
            <person name="Roques C."/>
            <person name="Iampietro C."/>
            <person name="Lluch J."/>
            <person name="Castinel A."/>
            <person name="Donnadieu C."/>
            <person name="Desvignes T."/>
            <person name="Floi Bucao C."/>
            <person name="Jouanno E."/>
            <person name="Wen M."/>
            <person name="Mejri S."/>
            <person name="Dirks R."/>
            <person name="Jansen H."/>
            <person name="Henkel C."/>
            <person name="Chen W.J."/>
            <person name="Zahm M."/>
            <person name="Cabau C."/>
            <person name="Klopp C."/>
            <person name="Thompson A.W."/>
            <person name="Robinson-Rechavi M."/>
            <person name="Braasch I."/>
            <person name="Lecointre G."/>
            <person name="Bobe J."/>
            <person name="Postlethwait J.H."/>
            <person name="Berthelot C."/>
            <person name="Roest Crollius H."/>
            <person name="Guiguen Y."/>
        </authorList>
    </citation>
    <scope>NUCLEOTIDE SEQUENCE</scope>
    <source>
        <strain evidence="2">Concon-B</strain>
    </source>
</reference>
<protein>
    <submittedName>
        <fullName evidence="2">Uncharacterized protein</fullName>
    </submittedName>
</protein>
<evidence type="ECO:0000313" key="3">
    <source>
        <dbReference type="Proteomes" id="UP001152803"/>
    </source>
</evidence>
<organism evidence="2 3">
    <name type="scientific">Conger conger</name>
    <name type="common">Conger eel</name>
    <name type="synonym">Muraena conger</name>
    <dbReference type="NCBI Taxonomy" id="82655"/>
    <lineage>
        <taxon>Eukaryota</taxon>
        <taxon>Metazoa</taxon>
        <taxon>Chordata</taxon>
        <taxon>Craniata</taxon>
        <taxon>Vertebrata</taxon>
        <taxon>Euteleostomi</taxon>
        <taxon>Actinopterygii</taxon>
        <taxon>Neopterygii</taxon>
        <taxon>Teleostei</taxon>
        <taxon>Anguilliformes</taxon>
        <taxon>Congridae</taxon>
        <taxon>Conger</taxon>
    </lineage>
</organism>
<accession>A0A9Q1D457</accession>
<keyword evidence="3" id="KW-1185">Reference proteome</keyword>
<evidence type="ECO:0000313" key="2">
    <source>
        <dbReference type="EMBL" id="KAJ8258331.1"/>
    </source>
</evidence>
<sequence>MNRLSCSVSAGERDPGCPTPPYGLHSTDAFPVSQVSVRVLVSSVPLLSRAGEGNHCLTLVLYMFSVSQRMGVACLNGAGGL</sequence>
<evidence type="ECO:0000256" key="1">
    <source>
        <dbReference type="SAM" id="MobiDB-lite"/>
    </source>
</evidence>
<name>A0A9Q1D457_CONCO</name>
<dbReference type="AlphaFoldDB" id="A0A9Q1D457"/>
<gene>
    <name evidence="2" type="ORF">COCON_G00173430</name>
</gene>
<proteinExistence type="predicted"/>